<dbReference type="Proteomes" id="UP000639772">
    <property type="component" value="Unassembled WGS sequence"/>
</dbReference>
<dbReference type="InterPro" id="IPR053920">
    <property type="entry name" value="Treslin_STD"/>
</dbReference>
<protein>
    <recommendedName>
        <fullName evidence="2">Treslin STD domain-containing protein</fullName>
    </recommendedName>
</protein>
<feature type="compositionally biased region" description="Basic residues" evidence="1">
    <location>
        <begin position="861"/>
        <end position="870"/>
    </location>
</feature>
<dbReference type="GO" id="GO:0030174">
    <property type="term" value="P:regulation of DNA-templated DNA replication initiation"/>
    <property type="evidence" value="ECO:0007669"/>
    <property type="project" value="TreeGrafter"/>
</dbReference>
<sequence length="881" mass="100210">MDAFDFARIKRIVLLVDLHPLLVLENPNPYISNIQAAVRRILSFPALASCLTSFKLFFSSLSPIQCSSKLRHLLGKYPTSLYFDRPLQTLDSLLNTLSSLSSIHDHRDIGQSACPSASLIAGSLLQLINDYAWEPQIRHSSGVLDNLLIRSNLVFLFSPIRQTPDFFCEFSGEVSFPSSDMLLRKFLDIFVVVKDRLVSRDIHVSWIDVHLDPSSMREKLGLEFLGAAIKHLGWSCYRAEAIVLGSALIPFGLIFPYIACTMDFKCSSSLRKNHAELILGIKDVDGITLERKSCDLEVVTLKVSEETSDIPCLHSLILGNGGTKICIREVRDMNEGIKAIEKSCAMFILHRTSGSSQDEKEEGYRRQDIAHKVLELLSYEQGMVDSGKLCWQLILTFLFRRNYSALVSVVLEGGYSVGGILHPFTSNHALLAIFPAKFDVPLSTDRLYKGCRREQNNEKQSLLQDVSWTSFCEMVLNQSFDITSEIDLEELYFDVKCTRSKKLQFLQCWMEQIKNSFDCCDGKENNLKLSSIVKDMGEEYSCSQQESDRASPADGNCTNKSKIQQAKIFLDFENSNNFLGCVPQKIEQALCSKEVDLSILAERMVVSSIHALYSKQKWDATQKCKPGLEQDALDTEIATELCNLLLIKPKDLELRCKNSNASFLSGPSTIIYDIEAKIRAHELQILFRLEMLRSMVASTFNQNLKQKLIKDICSLLQNIEFYLQGDFLGGESLLEFVKRIIKSRYEHSLPNVIHEIYDRMEFFSFDEDGIEASDPVPESNKDSLKRDNNVSTKMMPSNEDPLKAQQILESTLEKQVMEAQVKRNKARRISSFTSWVPDLQRVWALRHPMPEKQARESVPRIKPRKRKKRPSSTYYRVCETP</sequence>
<dbReference type="PANTHER" id="PTHR21556:SF2">
    <property type="entry name" value="TRESLIN"/>
    <property type="match status" value="1"/>
</dbReference>
<dbReference type="GO" id="GO:0007095">
    <property type="term" value="P:mitotic G2 DNA damage checkpoint signaling"/>
    <property type="evidence" value="ECO:0007669"/>
    <property type="project" value="TreeGrafter"/>
</dbReference>
<organism evidence="3 4">
    <name type="scientific">Vanilla planifolia</name>
    <name type="common">Vanilla</name>
    <dbReference type="NCBI Taxonomy" id="51239"/>
    <lineage>
        <taxon>Eukaryota</taxon>
        <taxon>Viridiplantae</taxon>
        <taxon>Streptophyta</taxon>
        <taxon>Embryophyta</taxon>
        <taxon>Tracheophyta</taxon>
        <taxon>Spermatophyta</taxon>
        <taxon>Magnoliopsida</taxon>
        <taxon>Liliopsida</taxon>
        <taxon>Asparagales</taxon>
        <taxon>Orchidaceae</taxon>
        <taxon>Vanilloideae</taxon>
        <taxon>Vanilleae</taxon>
        <taxon>Vanilla</taxon>
    </lineage>
</organism>
<dbReference type="InterPro" id="IPR026153">
    <property type="entry name" value="Treslin"/>
</dbReference>
<dbReference type="GO" id="GO:0010212">
    <property type="term" value="P:response to ionizing radiation"/>
    <property type="evidence" value="ECO:0007669"/>
    <property type="project" value="InterPro"/>
</dbReference>
<gene>
    <name evidence="3" type="ORF">HPP92_004865</name>
</gene>
<feature type="compositionally biased region" description="Basic and acidic residues" evidence="1">
    <location>
        <begin position="848"/>
        <end position="859"/>
    </location>
</feature>
<feature type="compositionally biased region" description="Basic and acidic residues" evidence="1">
    <location>
        <begin position="779"/>
        <end position="788"/>
    </location>
</feature>
<evidence type="ECO:0000313" key="4">
    <source>
        <dbReference type="Proteomes" id="UP000639772"/>
    </source>
</evidence>
<feature type="region of interest" description="Disordered" evidence="1">
    <location>
        <begin position="846"/>
        <end position="881"/>
    </location>
</feature>
<feature type="domain" description="Treslin STD" evidence="2">
    <location>
        <begin position="673"/>
        <end position="759"/>
    </location>
</feature>
<dbReference type="GO" id="GO:0006260">
    <property type="term" value="P:DNA replication"/>
    <property type="evidence" value="ECO:0007669"/>
    <property type="project" value="InterPro"/>
</dbReference>
<feature type="region of interest" description="Disordered" evidence="1">
    <location>
        <begin position="773"/>
        <end position="799"/>
    </location>
</feature>
<evidence type="ECO:0000259" key="2">
    <source>
        <dbReference type="Pfam" id="PF21855"/>
    </source>
</evidence>
<dbReference type="EMBL" id="JADCNM010000002">
    <property type="protein sequence ID" value="KAG0493871.1"/>
    <property type="molecule type" value="Genomic_DNA"/>
</dbReference>
<evidence type="ECO:0000313" key="3">
    <source>
        <dbReference type="EMBL" id="KAG0493871.1"/>
    </source>
</evidence>
<dbReference type="GO" id="GO:0033314">
    <property type="term" value="P:mitotic DNA replication checkpoint signaling"/>
    <property type="evidence" value="ECO:0007669"/>
    <property type="project" value="InterPro"/>
</dbReference>
<dbReference type="OrthoDB" id="1913152at2759"/>
<evidence type="ECO:0000256" key="1">
    <source>
        <dbReference type="SAM" id="MobiDB-lite"/>
    </source>
</evidence>
<dbReference type="GO" id="GO:0005634">
    <property type="term" value="C:nucleus"/>
    <property type="evidence" value="ECO:0007669"/>
    <property type="project" value="InterPro"/>
</dbReference>
<proteinExistence type="predicted"/>
<name>A0A835VEU7_VANPL</name>
<comment type="caution">
    <text evidence="3">The sequence shown here is derived from an EMBL/GenBank/DDBJ whole genome shotgun (WGS) entry which is preliminary data.</text>
</comment>
<accession>A0A835VEU7</accession>
<dbReference type="GO" id="GO:0003682">
    <property type="term" value="F:chromatin binding"/>
    <property type="evidence" value="ECO:0007669"/>
    <property type="project" value="TreeGrafter"/>
</dbReference>
<dbReference type="Pfam" id="PF21855">
    <property type="entry name" value="Treslin_STD"/>
    <property type="match status" value="1"/>
</dbReference>
<dbReference type="PANTHER" id="PTHR21556">
    <property type="entry name" value="TRESLIN"/>
    <property type="match status" value="1"/>
</dbReference>
<reference evidence="3 4" key="1">
    <citation type="journal article" date="2020" name="Nat. Food">
        <title>A phased Vanilla planifolia genome enables genetic improvement of flavour and production.</title>
        <authorList>
            <person name="Hasing T."/>
            <person name="Tang H."/>
            <person name="Brym M."/>
            <person name="Khazi F."/>
            <person name="Huang T."/>
            <person name="Chambers A.H."/>
        </authorList>
    </citation>
    <scope>NUCLEOTIDE SEQUENCE [LARGE SCALE GENOMIC DNA]</scope>
    <source>
        <tissue evidence="3">Leaf</tissue>
    </source>
</reference>
<dbReference type="AlphaFoldDB" id="A0A835VEU7"/>